<dbReference type="GO" id="GO:0005524">
    <property type="term" value="F:ATP binding"/>
    <property type="evidence" value="ECO:0007669"/>
    <property type="project" value="InterPro"/>
</dbReference>
<evidence type="ECO:0000313" key="6">
    <source>
        <dbReference type="EMBL" id="VVC93392.1"/>
    </source>
</evidence>
<dbReference type="Pfam" id="PF06472">
    <property type="entry name" value="ABC_membrane_2"/>
    <property type="match status" value="1"/>
</dbReference>
<dbReference type="InterPro" id="IPR050835">
    <property type="entry name" value="ABC_transporter_sub-D"/>
</dbReference>
<dbReference type="Proteomes" id="UP000324832">
    <property type="component" value="Unassembled WGS sequence"/>
</dbReference>
<dbReference type="EMBL" id="FZQP02001632">
    <property type="protein sequence ID" value="VVC93392.1"/>
    <property type="molecule type" value="Genomic_DNA"/>
</dbReference>
<dbReference type="GO" id="GO:0140359">
    <property type="term" value="F:ABC-type transporter activity"/>
    <property type="evidence" value="ECO:0007669"/>
    <property type="project" value="InterPro"/>
</dbReference>
<evidence type="ECO:0000256" key="2">
    <source>
        <dbReference type="ARBA" id="ARBA00022692"/>
    </source>
</evidence>
<feature type="domain" description="ABC transmembrane type-1" evidence="5">
    <location>
        <begin position="1"/>
        <end position="85"/>
    </location>
</feature>
<keyword evidence="1" id="KW-0813">Transport</keyword>
<dbReference type="PANTHER" id="PTHR11384:SF62">
    <property type="entry name" value="ATP-BINDING CASSETTE SUB-FAMILY D MEMBER 3"/>
    <property type="match status" value="1"/>
</dbReference>
<reference evidence="6 7" key="1">
    <citation type="submission" date="2017-07" db="EMBL/GenBank/DDBJ databases">
        <authorList>
            <person name="Talla V."/>
            <person name="Backstrom N."/>
        </authorList>
    </citation>
    <scope>NUCLEOTIDE SEQUENCE [LARGE SCALE GENOMIC DNA]</scope>
</reference>
<name>A0A5E4Q743_9NEOP</name>
<dbReference type="GO" id="GO:0007031">
    <property type="term" value="P:peroxisome organization"/>
    <property type="evidence" value="ECO:0007669"/>
    <property type="project" value="TreeGrafter"/>
</dbReference>
<evidence type="ECO:0000256" key="1">
    <source>
        <dbReference type="ARBA" id="ARBA00022448"/>
    </source>
</evidence>
<dbReference type="GO" id="GO:0005778">
    <property type="term" value="C:peroxisomal membrane"/>
    <property type="evidence" value="ECO:0007669"/>
    <property type="project" value="TreeGrafter"/>
</dbReference>
<evidence type="ECO:0000256" key="3">
    <source>
        <dbReference type="ARBA" id="ARBA00022989"/>
    </source>
</evidence>
<dbReference type="InterPro" id="IPR011527">
    <property type="entry name" value="ABC1_TM_dom"/>
</dbReference>
<evidence type="ECO:0000259" key="5">
    <source>
        <dbReference type="Pfam" id="PF06472"/>
    </source>
</evidence>
<protein>
    <recommendedName>
        <fullName evidence="5">ABC transmembrane type-1 domain-containing protein</fullName>
    </recommendedName>
</protein>
<keyword evidence="2" id="KW-0812">Transmembrane</keyword>
<evidence type="ECO:0000313" key="7">
    <source>
        <dbReference type="Proteomes" id="UP000324832"/>
    </source>
</evidence>
<dbReference type="GO" id="GO:0042760">
    <property type="term" value="P:very long-chain fatty acid catabolic process"/>
    <property type="evidence" value="ECO:0007669"/>
    <property type="project" value="TreeGrafter"/>
</dbReference>
<evidence type="ECO:0000256" key="4">
    <source>
        <dbReference type="ARBA" id="ARBA00023136"/>
    </source>
</evidence>
<accession>A0A5E4Q743</accession>
<dbReference type="GO" id="GO:0006635">
    <property type="term" value="P:fatty acid beta-oxidation"/>
    <property type="evidence" value="ECO:0007669"/>
    <property type="project" value="TreeGrafter"/>
</dbReference>
<dbReference type="GO" id="GO:0015910">
    <property type="term" value="P:long-chain fatty acid import into peroxisome"/>
    <property type="evidence" value="ECO:0007669"/>
    <property type="project" value="TreeGrafter"/>
</dbReference>
<organism evidence="6 7">
    <name type="scientific">Leptidea sinapis</name>
    <dbReference type="NCBI Taxonomy" id="189913"/>
    <lineage>
        <taxon>Eukaryota</taxon>
        <taxon>Metazoa</taxon>
        <taxon>Ecdysozoa</taxon>
        <taxon>Arthropoda</taxon>
        <taxon>Hexapoda</taxon>
        <taxon>Insecta</taxon>
        <taxon>Pterygota</taxon>
        <taxon>Neoptera</taxon>
        <taxon>Endopterygota</taxon>
        <taxon>Lepidoptera</taxon>
        <taxon>Glossata</taxon>
        <taxon>Ditrysia</taxon>
        <taxon>Papilionoidea</taxon>
        <taxon>Pieridae</taxon>
        <taxon>Dismorphiinae</taxon>
        <taxon>Leptidea</taxon>
    </lineage>
</organism>
<dbReference type="PANTHER" id="PTHR11384">
    <property type="entry name" value="ATP-BINDING CASSETTE, SUB-FAMILY D MEMBER"/>
    <property type="match status" value="1"/>
</dbReference>
<keyword evidence="3" id="KW-1133">Transmembrane helix</keyword>
<dbReference type="AlphaFoldDB" id="A0A5E4Q743"/>
<feature type="non-terminal residue" evidence="6">
    <location>
        <position position="146"/>
    </location>
</feature>
<proteinExistence type="predicted"/>
<dbReference type="GO" id="GO:0005324">
    <property type="term" value="F:long-chain fatty acid transmembrane transporter activity"/>
    <property type="evidence" value="ECO:0007669"/>
    <property type="project" value="TreeGrafter"/>
</dbReference>
<keyword evidence="7" id="KW-1185">Reference proteome</keyword>
<keyword evidence="4" id="KW-0472">Membrane</keyword>
<gene>
    <name evidence="6" type="ORF">LSINAPIS_LOCUS5593</name>
</gene>
<sequence>MTVQEQKLEGEYRFVNSRLITNAEEIAFYQGNRREHLTLLSSFYKLTRHLRNFLHFRVAMGFIDNIVAKYIAIVVGFYAVSRPFFVKDHNLLTTGSDQDRFKYYYTYGRMLVKLAEGIGRLVLSGREVSKLSGLTARVTQLRTVLA</sequence>